<organism evidence="2 3">
    <name type="scientific">Sphaeroforma arctica JP610</name>
    <dbReference type="NCBI Taxonomy" id="667725"/>
    <lineage>
        <taxon>Eukaryota</taxon>
        <taxon>Ichthyosporea</taxon>
        <taxon>Ichthyophonida</taxon>
        <taxon>Sphaeroforma</taxon>
    </lineage>
</organism>
<evidence type="ECO:0000313" key="2">
    <source>
        <dbReference type="EMBL" id="KNC81115.1"/>
    </source>
</evidence>
<proteinExistence type="predicted"/>
<dbReference type="EMBL" id="KQ242067">
    <property type="protein sequence ID" value="KNC81115.1"/>
    <property type="molecule type" value="Genomic_DNA"/>
</dbReference>
<protein>
    <submittedName>
        <fullName evidence="2">Uncharacterized protein</fullName>
    </submittedName>
</protein>
<reference evidence="2 3" key="1">
    <citation type="submission" date="2011-02" db="EMBL/GenBank/DDBJ databases">
        <title>The Genome Sequence of Sphaeroforma arctica JP610.</title>
        <authorList>
            <consortium name="The Broad Institute Genome Sequencing Platform"/>
            <person name="Russ C."/>
            <person name="Cuomo C."/>
            <person name="Young S.K."/>
            <person name="Zeng Q."/>
            <person name="Gargeya S."/>
            <person name="Alvarado L."/>
            <person name="Berlin A."/>
            <person name="Chapman S.B."/>
            <person name="Chen Z."/>
            <person name="Freedman E."/>
            <person name="Gellesch M."/>
            <person name="Goldberg J."/>
            <person name="Griggs A."/>
            <person name="Gujja S."/>
            <person name="Heilman E."/>
            <person name="Heiman D."/>
            <person name="Howarth C."/>
            <person name="Mehta T."/>
            <person name="Neiman D."/>
            <person name="Pearson M."/>
            <person name="Roberts A."/>
            <person name="Saif S."/>
            <person name="Shea T."/>
            <person name="Shenoy N."/>
            <person name="Sisk P."/>
            <person name="Stolte C."/>
            <person name="Sykes S."/>
            <person name="White J."/>
            <person name="Yandava C."/>
            <person name="Burger G."/>
            <person name="Gray M.W."/>
            <person name="Holland P.W.H."/>
            <person name="King N."/>
            <person name="Lang F.B.F."/>
            <person name="Roger A.J."/>
            <person name="Ruiz-Trillo I."/>
            <person name="Haas B."/>
            <person name="Nusbaum C."/>
            <person name="Birren B."/>
        </authorList>
    </citation>
    <scope>NUCLEOTIDE SEQUENCE [LARGE SCALE GENOMIC DNA]</scope>
    <source>
        <strain evidence="2 3">JP610</strain>
    </source>
</reference>
<dbReference type="GeneID" id="25907044"/>
<accession>A0A0L0FWB5</accession>
<feature type="region of interest" description="Disordered" evidence="1">
    <location>
        <begin position="1"/>
        <end position="89"/>
    </location>
</feature>
<dbReference type="Proteomes" id="UP000054560">
    <property type="component" value="Unassembled WGS sequence"/>
</dbReference>
<name>A0A0L0FWB5_9EUKA</name>
<keyword evidence="3" id="KW-1185">Reference proteome</keyword>
<evidence type="ECO:0000313" key="3">
    <source>
        <dbReference type="Proteomes" id="UP000054560"/>
    </source>
</evidence>
<gene>
    <name evidence="2" type="ORF">SARC_06540</name>
</gene>
<feature type="compositionally biased region" description="Basic and acidic residues" evidence="1">
    <location>
        <begin position="23"/>
        <end position="33"/>
    </location>
</feature>
<evidence type="ECO:0000256" key="1">
    <source>
        <dbReference type="SAM" id="MobiDB-lite"/>
    </source>
</evidence>
<sequence length="89" mass="10144">MSPIHRPRRSEQHLSASQIQKLRNSEKRVDRNEVLAAQEVSDDCRRQDQGTGSRCGGNKNGPRVRGGRARRLQGQGKNQGSWNRKLRQL</sequence>
<dbReference type="AlphaFoldDB" id="A0A0L0FWB5"/>
<feature type="compositionally biased region" description="Polar residues" evidence="1">
    <location>
        <begin position="13"/>
        <end position="22"/>
    </location>
</feature>
<dbReference type="RefSeq" id="XP_014155017.1">
    <property type="nucleotide sequence ID" value="XM_014299542.1"/>
</dbReference>